<dbReference type="OrthoDB" id="2788844at2759"/>
<evidence type="ECO:0000313" key="5">
    <source>
        <dbReference type="Proteomes" id="UP000565441"/>
    </source>
</evidence>
<evidence type="ECO:0000256" key="1">
    <source>
        <dbReference type="ARBA" id="ARBA00022729"/>
    </source>
</evidence>
<sequence length="448" mass="51049">MFRYENDNDIGIAVIDAYTHYVLEYMEGINKTSHNTMADLFNTYDVKKINSHPGVRSDLFERRLDGALITDFLGGGGGGVARVEVSLPPPLPKEEVRLNFQAEGDIPVEGEGGGERDRHQRVHASALASQQQTSPDATGMGTTSDVIAARHPCVTIIGPTYKAETANPKMTPFPNELLLQLLSLLPLKSLIAARGVDCKWRQLIDAADILPLRRKLLDLYLSIINSPWFPQTRPWVLENLQPFDREAYISTLLMQYNRLPEAFMLWLLEWPALAVIGGIWPGLPLDHEEYKLTDEVEVFRGVNWLATRPVEVSAMTFNIPGFQRQYDFIPAILVRSHISNIWLVLDDAEIERESGTLKLRDRVFQLADRARHLYDETGNHGYGYDLVDNDWVEFQRRIWNKVESKARQSSFPPGAGDYYHNTKRDRIDAPCWSARFSCWIPECRATFF</sequence>
<organism evidence="4 5">
    <name type="scientific">Tricholomella constricta</name>
    <dbReference type="NCBI Taxonomy" id="117010"/>
    <lineage>
        <taxon>Eukaryota</taxon>
        <taxon>Fungi</taxon>
        <taxon>Dikarya</taxon>
        <taxon>Basidiomycota</taxon>
        <taxon>Agaricomycotina</taxon>
        <taxon>Agaricomycetes</taxon>
        <taxon>Agaricomycetidae</taxon>
        <taxon>Agaricales</taxon>
        <taxon>Tricholomatineae</taxon>
        <taxon>Lyophyllaceae</taxon>
        <taxon>Tricholomella</taxon>
    </lineage>
</organism>
<dbReference type="EMBL" id="JAACJP010000011">
    <property type="protein sequence ID" value="KAF5381265.1"/>
    <property type="molecule type" value="Genomic_DNA"/>
</dbReference>
<dbReference type="GO" id="GO:0003923">
    <property type="term" value="F:GPI-anchor transamidase activity"/>
    <property type="evidence" value="ECO:0007669"/>
    <property type="project" value="InterPro"/>
</dbReference>
<dbReference type="PROSITE" id="PS50181">
    <property type="entry name" value="FBOX"/>
    <property type="match status" value="1"/>
</dbReference>
<accession>A0A8H5HDM0</accession>
<dbReference type="AlphaFoldDB" id="A0A8H5HDM0"/>
<reference evidence="4 5" key="1">
    <citation type="journal article" date="2020" name="ISME J.">
        <title>Uncovering the hidden diversity of litter-decomposition mechanisms in mushroom-forming fungi.</title>
        <authorList>
            <person name="Floudas D."/>
            <person name="Bentzer J."/>
            <person name="Ahren D."/>
            <person name="Johansson T."/>
            <person name="Persson P."/>
            <person name="Tunlid A."/>
        </authorList>
    </citation>
    <scope>NUCLEOTIDE SEQUENCE [LARGE SCALE GENOMIC DNA]</scope>
    <source>
        <strain evidence="4 5">CBS 661.87</strain>
    </source>
</reference>
<keyword evidence="5" id="KW-1185">Reference proteome</keyword>
<dbReference type="SUPFAM" id="SSF81383">
    <property type="entry name" value="F-box domain"/>
    <property type="match status" value="1"/>
</dbReference>
<dbReference type="PANTHER" id="PTHR48067">
    <property type="entry name" value="GPI-ANCHOR TRANSAMIDASE"/>
    <property type="match status" value="1"/>
</dbReference>
<evidence type="ECO:0000256" key="2">
    <source>
        <dbReference type="SAM" id="MobiDB-lite"/>
    </source>
</evidence>
<dbReference type="InterPro" id="IPR001810">
    <property type="entry name" value="F-box_dom"/>
</dbReference>
<evidence type="ECO:0000313" key="4">
    <source>
        <dbReference type="EMBL" id="KAF5381265.1"/>
    </source>
</evidence>
<name>A0A8H5HDM0_9AGAR</name>
<feature type="domain" description="F-box" evidence="3">
    <location>
        <begin position="167"/>
        <end position="216"/>
    </location>
</feature>
<dbReference type="GO" id="GO:0042765">
    <property type="term" value="C:GPI-anchor transamidase complex"/>
    <property type="evidence" value="ECO:0007669"/>
    <property type="project" value="InterPro"/>
</dbReference>
<keyword evidence="1" id="KW-0732">Signal</keyword>
<protein>
    <recommendedName>
        <fullName evidence="3">F-box domain-containing protein</fullName>
    </recommendedName>
</protein>
<dbReference type="GO" id="GO:0016255">
    <property type="term" value="P:attachment of GPI anchor to protein"/>
    <property type="evidence" value="ECO:0007669"/>
    <property type="project" value="InterPro"/>
</dbReference>
<gene>
    <name evidence="4" type="ORF">D9615_008417</name>
</gene>
<dbReference type="Proteomes" id="UP000565441">
    <property type="component" value="Unassembled WGS sequence"/>
</dbReference>
<dbReference type="InterPro" id="IPR036047">
    <property type="entry name" value="F-box-like_dom_sf"/>
</dbReference>
<feature type="region of interest" description="Disordered" evidence="2">
    <location>
        <begin position="105"/>
        <end position="140"/>
    </location>
</feature>
<comment type="caution">
    <text evidence="4">The sequence shown here is derived from an EMBL/GenBank/DDBJ whole genome shotgun (WGS) entry which is preliminary data.</text>
</comment>
<dbReference type="Gene3D" id="1.20.1280.50">
    <property type="match status" value="1"/>
</dbReference>
<dbReference type="PANTHER" id="PTHR48067:SF1">
    <property type="entry name" value="GPI-ANCHOR TRANSAMIDASE"/>
    <property type="match status" value="1"/>
</dbReference>
<proteinExistence type="predicted"/>
<dbReference type="InterPro" id="IPR028361">
    <property type="entry name" value="GPI_transamidase"/>
</dbReference>
<feature type="compositionally biased region" description="Polar residues" evidence="2">
    <location>
        <begin position="127"/>
        <end position="140"/>
    </location>
</feature>
<evidence type="ECO:0000259" key="3">
    <source>
        <dbReference type="PROSITE" id="PS50181"/>
    </source>
</evidence>